<sequence>MFLNRMEAGERLAQELLDYRKTNPIVVAIPRGGVETGFRVAEILNCELAIAVSRKLGYLNNPEAAFGAMAEDGSLYMNPRASGRLSKEEIEKVMEKEKKEIHRRIRKYRKNRPFPDLKNRTVIVVDDGIATGSTLMATLEMCKKKEPDTLIVAAPVCGSDMKSTLKKHADDVVILEVPDEYYAVSQVYRDFSPVTDKEVRKWVEEAHGGSIVGESEKQMA</sequence>
<keyword evidence="2" id="KW-0328">Glycosyltransferase</keyword>
<evidence type="ECO:0000313" key="3">
    <source>
        <dbReference type="Proteomes" id="UP000245533"/>
    </source>
</evidence>
<dbReference type="AlphaFoldDB" id="A0A316U139"/>
<name>A0A316U139_9BACT</name>
<comment type="caution">
    <text evidence="2">The sequence shown here is derived from an EMBL/GenBank/DDBJ whole genome shotgun (WGS) entry which is preliminary data.</text>
</comment>
<dbReference type="EMBL" id="QGGB01000006">
    <property type="protein sequence ID" value="PWN06546.1"/>
    <property type="molecule type" value="Genomic_DNA"/>
</dbReference>
<dbReference type="Pfam" id="PF00156">
    <property type="entry name" value="Pribosyltran"/>
    <property type="match status" value="1"/>
</dbReference>
<dbReference type="Gene3D" id="3.30.1310.20">
    <property type="entry name" value="PRTase-like"/>
    <property type="match status" value="1"/>
</dbReference>
<evidence type="ECO:0000313" key="2">
    <source>
        <dbReference type="EMBL" id="PWN06546.1"/>
    </source>
</evidence>
<dbReference type="SUPFAM" id="SSF53271">
    <property type="entry name" value="PRTase-like"/>
    <property type="match status" value="1"/>
</dbReference>
<dbReference type="InterPro" id="IPR029057">
    <property type="entry name" value="PRTase-like"/>
</dbReference>
<dbReference type="OrthoDB" id="9810066at2"/>
<dbReference type="InterPro" id="IPR000836">
    <property type="entry name" value="PRTase_dom"/>
</dbReference>
<dbReference type="CDD" id="cd06223">
    <property type="entry name" value="PRTases_typeI"/>
    <property type="match status" value="1"/>
</dbReference>
<protein>
    <submittedName>
        <fullName evidence="2">Phosphoribosyltransferase</fullName>
    </submittedName>
</protein>
<feature type="domain" description="Phosphoribosyltransferase" evidence="1">
    <location>
        <begin position="7"/>
        <end position="190"/>
    </location>
</feature>
<dbReference type="Proteomes" id="UP000245533">
    <property type="component" value="Unassembled WGS sequence"/>
</dbReference>
<dbReference type="GO" id="GO:0016757">
    <property type="term" value="F:glycosyltransferase activity"/>
    <property type="evidence" value="ECO:0007669"/>
    <property type="project" value="UniProtKB-KW"/>
</dbReference>
<keyword evidence="2" id="KW-0808">Transferase</keyword>
<organism evidence="2 3">
    <name type="scientific">Rhodohalobacter mucosus</name>
    <dbReference type="NCBI Taxonomy" id="2079485"/>
    <lineage>
        <taxon>Bacteria</taxon>
        <taxon>Pseudomonadati</taxon>
        <taxon>Balneolota</taxon>
        <taxon>Balneolia</taxon>
        <taxon>Balneolales</taxon>
        <taxon>Balneolaceae</taxon>
        <taxon>Rhodohalobacter</taxon>
    </lineage>
</organism>
<keyword evidence="3" id="KW-1185">Reference proteome</keyword>
<dbReference type="RefSeq" id="WP_109646661.1">
    <property type="nucleotide sequence ID" value="NZ_QGGB01000006.1"/>
</dbReference>
<gene>
    <name evidence="2" type="ORF">DDZ15_08475</name>
</gene>
<evidence type="ECO:0000259" key="1">
    <source>
        <dbReference type="Pfam" id="PF00156"/>
    </source>
</evidence>
<accession>A0A316U139</accession>
<reference evidence="2 3" key="1">
    <citation type="submission" date="2018-05" db="EMBL/GenBank/DDBJ databases">
        <title>Rhodohalobacter halophilus gen. nov., sp. nov., a moderately halophilic member of the family Balneolaceae.</title>
        <authorList>
            <person name="Liu Z.-W."/>
        </authorList>
    </citation>
    <scope>NUCLEOTIDE SEQUENCE [LARGE SCALE GENOMIC DNA]</scope>
    <source>
        <strain evidence="2 3">8A47</strain>
    </source>
</reference>
<proteinExistence type="predicted"/>
<dbReference type="Gene3D" id="3.40.50.2020">
    <property type="match status" value="1"/>
</dbReference>